<evidence type="ECO:0000313" key="2">
    <source>
        <dbReference type="Proteomes" id="UP001295444"/>
    </source>
</evidence>
<proteinExistence type="predicted"/>
<name>A0AAD1S448_PELCU</name>
<gene>
    <name evidence="1" type="ORF">PECUL_23A033087</name>
</gene>
<keyword evidence="2" id="KW-1185">Reference proteome</keyword>
<reference evidence="1" key="1">
    <citation type="submission" date="2022-03" db="EMBL/GenBank/DDBJ databases">
        <authorList>
            <person name="Alioto T."/>
            <person name="Alioto T."/>
            <person name="Gomez Garrido J."/>
        </authorList>
    </citation>
    <scope>NUCLEOTIDE SEQUENCE</scope>
</reference>
<sequence>MEDRSRCTNVKILGISDIIGPTELPQYLERLTAVLLLQVQAKKLEFNSHFRINKDKQAPPAASRDVIVQCHSMSDKRSILPAVSSKTPLDFES</sequence>
<organism evidence="1 2">
    <name type="scientific">Pelobates cultripes</name>
    <name type="common">Western spadefoot toad</name>
    <dbReference type="NCBI Taxonomy" id="61616"/>
    <lineage>
        <taxon>Eukaryota</taxon>
        <taxon>Metazoa</taxon>
        <taxon>Chordata</taxon>
        <taxon>Craniata</taxon>
        <taxon>Vertebrata</taxon>
        <taxon>Euteleostomi</taxon>
        <taxon>Amphibia</taxon>
        <taxon>Batrachia</taxon>
        <taxon>Anura</taxon>
        <taxon>Pelobatoidea</taxon>
        <taxon>Pelobatidae</taxon>
        <taxon>Pelobates</taxon>
    </lineage>
</organism>
<accession>A0AAD1S448</accession>
<dbReference type="Proteomes" id="UP001295444">
    <property type="component" value="Chromosome 04"/>
</dbReference>
<dbReference type="AlphaFoldDB" id="A0AAD1S448"/>
<dbReference type="EMBL" id="OW240915">
    <property type="protein sequence ID" value="CAH2285791.1"/>
    <property type="molecule type" value="Genomic_DNA"/>
</dbReference>
<dbReference type="Gene3D" id="3.30.70.1820">
    <property type="entry name" value="L1 transposable element, RRM domain"/>
    <property type="match status" value="1"/>
</dbReference>
<protein>
    <submittedName>
        <fullName evidence="1">Uncharacterized protein</fullName>
    </submittedName>
</protein>
<evidence type="ECO:0000313" key="1">
    <source>
        <dbReference type="EMBL" id="CAH2285791.1"/>
    </source>
</evidence>